<dbReference type="PANTHER" id="PTHR43470">
    <property type="entry name" value="PHOSPHATE TRANSPORT SYSTEM PERMEASE PROTEIN PSTA-RELATED"/>
    <property type="match status" value="1"/>
</dbReference>
<feature type="transmembrane region" description="Helical" evidence="8">
    <location>
        <begin position="218"/>
        <end position="241"/>
    </location>
</feature>
<organism evidence="10 11">
    <name type="scientific">Halarchaeum acidiphilum MH1-52-1</name>
    <dbReference type="NCBI Taxonomy" id="1261545"/>
    <lineage>
        <taxon>Archaea</taxon>
        <taxon>Methanobacteriati</taxon>
        <taxon>Methanobacteriota</taxon>
        <taxon>Stenosarchaea group</taxon>
        <taxon>Halobacteria</taxon>
        <taxon>Halobacteriales</taxon>
        <taxon>Halobacteriaceae</taxon>
    </lineage>
</organism>
<evidence type="ECO:0000313" key="11">
    <source>
        <dbReference type="Proteomes" id="UP000016986"/>
    </source>
</evidence>
<evidence type="ECO:0000256" key="5">
    <source>
        <dbReference type="ARBA" id="ARBA00022692"/>
    </source>
</evidence>
<keyword evidence="6 8" id="KW-1133">Transmembrane helix</keyword>
<evidence type="ECO:0000256" key="8">
    <source>
        <dbReference type="RuleBase" id="RU363043"/>
    </source>
</evidence>
<dbReference type="InterPro" id="IPR000515">
    <property type="entry name" value="MetI-like"/>
</dbReference>
<feature type="transmembrane region" description="Helical" evidence="8">
    <location>
        <begin position="117"/>
        <end position="136"/>
    </location>
</feature>
<sequence length="520" mass="53179">MSASHASSATIEDDRSGVARSAATTAVGLSVLTMLLAVANVLNWITTDASVASVALSTLYGVALAVAGVVTVAVGLLSASAVIDANANDTSGVLSGLPVGLLALSVVGLVASQTLGYGVAIWAPAALVCAVAAFLFGSLAREDLTATLPWGGFALFVAAVLLAGVITPSWTWDPRHLGVALTGTITVPCLAFAASLATAWAAAKATQGFGARGRQAGAYLLIGANALFMLSLLVLLVAFVVEKGAGHALRGIHLGPGLSVHVPFVMNGAGLGYDIDGVFPAIVGTFWLVFGALVFAVPLGVGAAVFLAEYAERGRFTTVVDIATDGLWSTPSIVYGLFGYAFILPRLSPGGRPNVLAGMLVLGFMLIPLVLITSREAIDSVPDAYRDASVALGVGRWETIRSVVLPAAVPGVITGIILGVGRIAGETAPIILVAAGGLNADPIRVIHGFRFTSSPPFVANDALLSATNALPYQVYAVIETGVGGSESFGWASAFVLLLVVLCFYAVGIATRMYFQRKLER</sequence>
<feature type="transmembrane region" description="Helical" evidence="8">
    <location>
        <begin position="21"/>
        <end position="45"/>
    </location>
</feature>
<dbReference type="OrthoDB" id="338493at2157"/>
<evidence type="ECO:0000259" key="9">
    <source>
        <dbReference type="PROSITE" id="PS50928"/>
    </source>
</evidence>
<feature type="transmembrane region" description="Helical" evidence="8">
    <location>
        <begin position="148"/>
        <end position="170"/>
    </location>
</feature>
<gene>
    <name evidence="10" type="ORF">MBEHAL_1162</name>
</gene>
<comment type="subcellular location">
    <subcellularLocation>
        <location evidence="1 8">Cell membrane</location>
        <topology evidence="1 8">Multi-pass membrane protein</topology>
    </subcellularLocation>
</comment>
<feature type="transmembrane region" description="Helical" evidence="8">
    <location>
        <begin position="355"/>
        <end position="372"/>
    </location>
</feature>
<accession>U2YUI5</accession>
<reference evidence="10 11" key="1">
    <citation type="submission" date="2013-09" db="EMBL/GenBank/DDBJ databases">
        <title>Whole genome sequencing of Halarchaeum acidiphilum strain MH1-52-1.</title>
        <authorList>
            <person name="Shimane Y."/>
            <person name="Minegishi H."/>
            <person name="Nishi S."/>
            <person name="Echigo A."/>
            <person name="Shuto A."/>
            <person name="Konishi M."/>
            <person name="Ito T."/>
            <person name="Ohkuma M."/>
            <person name="Ohta Y."/>
            <person name="Nagano Y."/>
            <person name="Tsubouchi T."/>
            <person name="Mori K."/>
            <person name="Usui K."/>
            <person name="Kamekura M."/>
            <person name="Usami R."/>
            <person name="Takaki Y."/>
            <person name="Hatada Y."/>
        </authorList>
    </citation>
    <scope>NUCLEOTIDE SEQUENCE [LARGE SCALE GENOMIC DNA]</scope>
    <source>
        <strain evidence="10 11">JCM 16109</strain>
    </source>
</reference>
<keyword evidence="3" id="KW-0813">Transport</keyword>
<comment type="caution">
    <text evidence="10">The sequence shown here is derived from an EMBL/GenBank/DDBJ whole genome shotgun (WGS) entry which is preliminary data.</text>
</comment>
<feature type="domain" description="ABC transmembrane type-1" evidence="9">
    <location>
        <begin position="282"/>
        <end position="507"/>
    </location>
</feature>
<dbReference type="NCBIfam" id="TIGR00974">
    <property type="entry name" value="3a0107s02c"/>
    <property type="match status" value="1"/>
</dbReference>
<dbReference type="GO" id="GO:0005315">
    <property type="term" value="F:phosphate transmembrane transporter activity"/>
    <property type="evidence" value="ECO:0007669"/>
    <property type="project" value="InterPro"/>
</dbReference>
<dbReference type="eggNOG" id="arCOG00168">
    <property type="taxonomic scope" value="Archaea"/>
</dbReference>
<dbReference type="InterPro" id="IPR005672">
    <property type="entry name" value="Phosphate_PstA"/>
</dbReference>
<evidence type="ECO:0000256" key="4">
    <source>
        <dbReference type="ARBA" id="ARBA00022475"/>
    </source>
</evidence>
<keyword evidence="5 8" id="KW-0812">Transmembrane</keyword>
<dbReference type="Proteomes" id="UP000016986">
    <property type="component" value="Unassembled WGS sequence"/>
</dbReference>
<dbReference type="AlphaFoldDB" id="U2YUI5"/>
<evidence type="ECO:0000256" key="3">
    <source>
        <dbReference type="ARBA" id="ARBA00022448"/>
    </source>
</evidence>
<feature type="transmembrane region" description="Helical" evidence="8">
    <location>
        <begin position="319"/>
        <end position="343"/>
    </location>
</feature>
<evidence type="ECO:0000313" key="10">
    <source>
        <dbReference type="EMBL" id="GAD52402.1"/>
    </source>
</evidence>
<evidence type="ECO:0000256" key="1">
    <source>
        <dbReference type="ARBA" id="ARBA00004651"/>
    </source>
</evidence>
<dbReference type="Pfam" id="PF00528">
    <property type="entry name" value="BPD_transp_1"/>
    <property type="match status" value="1"/>
</dbReference>
<keyword evidence="7 8" id="KW-0472">Membrane</keyword>
<dbReference type="CDD" id="cd06261">
    <property type="entry name" value="TM_PBP2"/>
    <property type="match status" value="1"/>
</dbReference>
<comment type="similarity">
    <text evidence="2 8">Belongs to the binding-protein-dependent transport system permease family. CysTW subfamily.</text>
</comment>
<dbReference type="PROSITE" id="PS50928">
    <property type="entry name" value="ABC_TM1"/>
    <property type="match status" value="1"/>
</dbReference>
<feature type="transmembrane region" description="Helical" evidence="8">
    <location>
        <begin position="490"/>
        <end position="514"/>
    </location>
</feature>
<feature type="transmembrane region" description="Helical" evidence="8">
    <location>
        <begin position="91"/>
        <end position="111"/>
    </location>
</feature>
<dbReference type="GO" id="GO:0005886">
    <property type="term" value="C:plasma membrane"/>
    <property type="evidence" value="ECO:0007669"/>
    <property type="project" value="UniProtKB-SubCell"/>
</dbReference>
<dbReference type="GO" id="GO:0035435">
    <property type="term" value="P:phosphate ion transmembrane transport"/>
    <property type="evidence" value="ECO:0007669"/>
    <property type="project" value="InterPro"/>
</dbReference>
<feature type="transmembrane region" description="Helical" evidence="8">
    <location>
        <begin position="57"/>
        <end position="79"/>
    </location>
</feature>
<dbReference type="InterPro" id="IPR035906">
    <property type="entry name" value="MetI-like_sf"/>
</dbReference>
<dbReference type="SUPFAM" id="SSF161098">
    <property type="entry name" value="MetI-like"/>
    <property type="match status" value="1"/>
</dbReference>
<dbReference type="PANTHER" id="PTHR43470:SF3">
    <property type="entry name" value="PHOSPHATE TRANSPORT SYSTEM PERMEASE PROTEIN PSTA-RELATED"/>
    <property type="match status" value="1"/>
</dbReference>
<evidence type="ECO:0000256" key="2">
    <source>
        <dbReference type="ARBA" id="ARBA00007069"/>
    </source>
</evidence>
<keyword evidence="11" id="KW-1185">Reference proteome</keyword>
<feature type="transmembrane region" description="Helical" evidence="8">
    <location>
        <begin position="403"/>
        <end position="424"/>
    </location>
</feature>
<protein>
    <recommendedName>
        <fullName evidence="8">Phosphate transport system permease protein PstA</fullName>
    </recommendedName>
</protein>
<feature type="transmembrane region" description="Helical" evidence="8">
    <location>
        <begin position="176"/>
        <end position="197"/>
    </location>
</feature>
<dbReference type="Gene3D" id="1.10.3720.10">
    <property type="entry name" value="MetI-like"/>
    <property type="match status" value="1"/>
</dbReference>
<proteinExistence type="inferred from homology"/>
<dbReference type="EMBL" id="BATA01000022">
    <property type="protein sequence ID" value="GAD52402.1"/>
    <property type="molecule type" value="Genomic_DNA"/>
</dbReference>
<keyword evidence="4 8" id="KW-1003">Cell membrane</keyword>
<dbReference type="RefSeq" id="WP_021780059.1">
    <property type="nucleotide sequence ID" value="NZ_BATA01000022.1"/>
</dbReference>
<name>U2YUI5_9EURY</name>
<feature type="transmembrane region" description="Helical" evidence="8">
    <location>
        <begin position="286"/>
        <end position="307"/>
    </location>
</feature>
<evidence type="ECO:0000256" key="6">
    <source>
        <dbReference type="ARBA" id="ARBA00022989"/>
    </source>
</evidence>
<evidence type="ECO:0000256" key="7">
    <source>
        <dbReference type="ARBA" id="ARBA00023136"/>
    </source>
</evidence>